<dbReference type="EMBL" id="HBFP01009128">
    <property type="protein sequence ID" value="CAD8822145.1"/>
    <property type="molecule type" value="Transcribed_RNA"/>
</dbReference>
<reference evidence="2" key="1">
    <citation type="submission" date="2021-01" db="EMBL/GenBank/DDBJ databases">
        <authorList>
            <person name="Corre E."/>
            <person name="Pelletier E."/>
            <person name="Niang G."/>
            <person name="Scheremetjew M."/>
            <person name="Finn R."/>
            <person name="Kale V."/>
            <person name="Holt S."/>
            <person name="Cochrane G."/>
            <person name="Meng A."/>
            <person name="Brown T."/>
            <person name="Cohen L."/>
        </authorList>
    </citation>
    <scope>NUCLEOTIDE SEQUENCE</scope>
    <source>
        <strain evidence="2">CCMP3278</strain>
    </source>
</reference>
<evidence type="ECO:0000313" key="2">
    <source>
        <dbReference type="EMBL" id="CAD8822145.1"/>
    </source>
</evidence>
<accession>A0A7S0ZHN8</accession>
<sequence>MLGNPDKNQFASINRVPNHILINTTKLQQTNTRNTLNIHPPTPIYHYRNQSSYSFYLRSTIKSISNMYIRFKKWISIQHSATFLIFLVFSVFIFGIVFTFNLKIHRSVTRCNSQSNTCSKSVFNNKRFDESDNFTYIYSGRTINHTEAWLLVDSSIDDDIDRECTSELVILHAIPVLLLRLMTLLQRFQLCADLKTRMLTAENSSISPGTVFAHVDFGLGNRLRALGSLIAFANGSGRALVVIWESNAHLNASFFELFSYENNLIVIENFGSDILWPWCNSDEDPNCLETSAYNLIAKENPDRTHPSKFYIPNSVGLNVYIKSAYFISSAYSVTSQPTVPFAPTNVYIRMLRFASQVERIVAEFMPEGIEEMIGVHVRGLAVEEERKEANGTERAIDEYGASNLNTTNYWRRQTTSDAFIDRMKLFDSSVHFFVASDSEAHLVVLEKQFPGRIHHISCGECGQPRDTKCVQYAVADLFLLSQCKSLLGSYYSSFSEVATRMGSGESLLAGRDFP</sequence>
<dbReference type="PANTHER" id="PTHR40743:SF1">
    <property type="entry name" value="POSSIBLE GLYCOSYLTRANSFERASE"/>
    <property type="match status" value="1"/>
</dbReference>
<keyword evidence="1" id="KW-0472">Membrane</keyword>
<dbReference type="AlphaFoldDB" id="A0A7S0ZHN8"/>
<dbReference type="PANTHER" id="PTHR40743">
    <property type="entry name" value="NUCLEOTIDE-DIPHOSPHO-SUGAR TRANSFERASE CONTAINING PROTEIN"/>
    <property type="match status" value="1"/>
</dbReference>
<evidence type="ECO:0000256" key="1">
    <source>
        <dbReference type="SAM" id="Phobius"/>
    </source>
</evidence>
<gene>
    <name evidence="2" type="ORF">TOLI1172_LOCUS6541</name>
</gene>
<organism evidence="2">
    <name type="scientific">Timspurckia oligopyrenoides</name>
    <dbReference type="NCBI Taxonomy" id="708627"/>
    <lineage>
        <taxon>Eukaryota</taxon>
        <taxon>Rhodophyta</taxon>
        <taxon>Bangiophyceae</taxon>
        <taxon>Porphyridiales</taxon>
        <taxon>Porphyridiaceae</taxon>
        <taxon>Timspurckia</taxon>
    </lineage>
</organism>
<keyword evidence="1" id="KW-0812">Transmembrane</keyword>
<proteinExistence type="predicted"/>
<dbReference type="Gene3D" id="3.40.50.11350">
    <property type="match status" value="1"/>
</dbReference>
<name>A0A7S0ZHN8_9RHOD</name>
<feature type="transmembrane region" description="Helical" evidence="1">
    <location>
        <begin position="81"/>
        <end position="102"/>
    </location>
</feature>
<keyword evidence="1" id="KW-1133">Transmembrane helix</keyword>
<protein>
    <submittedName>
        <fullName evidence="2">Uncharacterized protein</fullName>
    </submittedName>
</protein>
<dbReference type="Gene3D" id="3.40.50.11340">
    <property type="match status" value="1"/>
</dbReference>